<comment type="caution">
    <text evidence="2">The sequence shown here is derived from an EMBL/GenBank/DDBJ whole genome shotgun (WGS) entry which is preliminary data.</text>
</comment>
<name>A0ABQ9CUJ0_9PASS</name>
<gene>
    <name evidence="2" type="ORF">WISP_134346</name>
</gene>
<proteinExistence type="predicted"/>
<feature type="transmembrane region" description="Helical" evidence="1">
    <location>
        <begin position="46"/>
        <end position="68"/>
    </location>
</feature>
<sequence length="79" mass="8743">MSSPSIPGKMEAKPLFNVQKALVQPVQMCMLDIPLSVQDDDVPWGIVLRVWGFSFITVPSPALLLPILETKHKLETATK</sequence>
<accession>A0ABQ9CUJ0</accession>
<keyword evidence="3" id="KW-1185">Reference proteome</keyword>
<dbReference type="EMBL" id="WHWB01034662">
    <property type="protein sequence ID" value="KAJ7406341.1"/>
    <property type="molecule type" value="Genomic_DNA"/>
</dbReference>
<keyword evidence="1" id="KW-1133">Transmembrane helix</keyword>
<evidence type="ECO:0000256" key="1">
    <source>
        <dbReference type="SAM" id="Phobius"/>
    </source>
</evidence>
<keyword evidence="1" id="KW-0812">Transmembrane</keyword>
<keyword evidence="1" id="KW-0472">Membrane</keyword>
<organism evidence="2 3">
    <name type="scientific">Willisornis vidua</name>
    <name type="common">Xingu scale-backed antbird</name>
    <dbReference type="NCBI Taxonomy" id="1566151"/>
    <lineage>
        <taxon>Eukaryota</taxon>
        <taxon>Metazoa</taxon>
        <taxon>Chordata</taxon>
        <taxon>Craniata</taxon>
        <taxon>Vertebrata</taxon>
        <taxon>Euteleostomi</taxon>
        <taxon>Archelosauria</taxon>
        <taxon>Archosauria</taxon>
        <taxon>Dinosauria</taxon>
        <taxon>Saurischia</taxon>
        <taxon>Theropoda</taxon>
        <taxon>Coelurosauria</taxon>
        <taxon>Aves</taxon>
        <taxon>Neognathae</taxon>
        <taxon>Neoaves</taxon>
        <taxon>Telluraves</taxon>
        <taxon>Australaves</taxon>
        <taxon>Passeriformes</taxon>
        <taxon>Thamnophilidae</taxon>
        <taxon>Willisornis</taxon>
    </lineage>
</organism>
<dbReference type="Proteomes" id="UP001145742">
    <property type="component" value="Unassembled WGS sequence"/>
</dbReference>
<evidence type="ECO:0000313" key="2">
    <source>
        <dbReference type="EMBL" id="KAJ7406341.1"/>
    </source>
</evidence>
<reference evidence="2" key="1">
    <citation type="submission" date="2019-10" db="EMBL/GenBank/DDBJ databases">
        <authorList>
            <person name="Soares A.E.R."/>
            <person name="Aleixo A."/>
            <person name="Schneider P."/>
            <person name="Miyaki C.Y."/>
            <person name="Schneider M.P."/>
            <person name="Mello C."/>
            <person name="Vasconcelos A.T.R."/>
        </authorList>
    </citation>
    <scope>NUCLEOTIDE SEQUENCE</scope>
    <source>
        <tissue evidence="2">Muscle</tissue>
    </source>
</reference>
<evidence type="ECO:0000313" key="3">
    <source>
        <dbReference type="Proteomes" id="UP001145742"/>
    </source>
</evidence>
<protein>
    <submittedName>
        <fullName evidence="2">Uncharacterized protein</fullName>
    </submittedName>
</protein>